<protein>
    <submittedName>
        <fullName evidence="2">Uncharacterized protein</fullName>
    </submittedName>
</protein>
<organism evidence="2 3">
    <name type="scientific">Mycobacterium tuberculosis</name>
    <dbReference type="NCBI Taxonomy" id="1773"/>
    <lineage>
        <taxon>Bacteria</taxon>
        <taxon>Bacillati</taxon>
        <taxon>Actinomycetota</taxon>
        <taxon>Actinomycetes</taxon>
        <taxon>Mycobacteriales</taxon>
        <taxon>Mycobacteriaceae</taxon>
        <taxon>Mycobacterium</taxon>
        <taxon>Mycobacterium tuberculosis complex</taxon>
    </lineage>
</organism>
<dbReference type="EMBL" id="CSAE01000063">
    <property type="protein sequence ID" value="COV23323.1"/>
    <property type="molecule type" value="Genomic_DNA"/>
</dbReference>
<dbReference type="EMBL" id="CQQC01001029">
    <property type="protein sequence ID" value="CNV57904.1"/>
    <property type="molecule type" value="Genomic_DNA"/>
</dbReference>
<evidence type="ECO:0000313" key="3">
    <source>
        <dbReference type="Proteomes" id="UP000038802"/>
    </source>
</evidence>
<evidence type="ECO:0000313" key="1">
    <source>
        <dbReference type="EMBL" id="CNV57904.1"/>
    </source>
</evidence>
<evidence type="ECO:0000313" key="4">
    <source>
        <dbReference type="Proteomes" id="UP000039217"/>
    </source>
</evidence>
<sequence>MVMGDQRNWLVAQPSTSLDEPPAQVDIFPGVHGLVEAADVADG</sequence>
<dbReference type="Proteomes" id="UP000038802">
    <property type="component" value="Unassembled WGS sequence"/>
</dbReference>
<evidence type="ECO:0000313" key="2">
    <source>
        <dbReference type="EMBL" id="COV23323.1"/>
    </source>
</evidence>
<dbReference type="Proteomes" id="UP000039217">
    <property type="component" value="Unassembled WGS sequence"/>
</dbReference>
<name>A0A0T9EEC5_MYCTX</name>
<accession>A0A0T9EEC5</accession>
<reference evidence="3 4" key="1">
    <citation type="submission" date="2015-03" db="EMBL/GenBank/DDBJ databases">
        <authorList>
            <consortium name="Pathogen Informatics"/>
        </authorList>
    </citation>
    <scope>NUCLEOTIDE SEQUENCE [LARGE SCALE GENOMIC DNA]</scope>
    <source>
        <strain evidence="1 4">D00501624</strain>
        <strain evidence="3">K00500041</strain>
    </source>
</reference>
<gene>
    <name evidence="1" type="ORF">ERS007661_02741</name>
    <name evidence="2" type="ORF">ERS007703_00893</name>
</gene>
<dbReference type="AlphaFoldDB" id="A0A0T9EEC5"/>
<reference evidence="2" key="2">
    <citation type="submission" date="2015-03" db="EMBL/GenBank/DDBJ databases">
        <authorList>
            <person name="Murphy D."/>
        </authorList>
    </citation>
    <scope>NUCLEOTIDE SEQUENCE [LARGE SCALE GENOMIC DNA]</scope>
    <source>
        <strain evidence="2">K00500041</strain>
    </source>
</reference>
<proteinExistence type="predicted"/>